<feature type="region of interest" description="Disordered" evidence="1">
    <location>
        <begin position="653"/>
        <end position="676"/>
    </location>
</feature>
<name>A0A8T2QK57_CERRI</name>
<proteinExistence type="predicted"/>
<dbReference type="EMBL" id="CM035439">
    <property type="protein sequence ID" value="KAH7284186.1"/>
    <property type="molecule type" value="Genomic_DNA"/>
</dbReference>
<keyword evidence="3" id="KW-1185">Reference proteome</keyword>
<sequence>MDELCGRHPQHTVVGVCAHCLHDRLYAVFNGEDAEGYALLRSFSNGLHPDTNISSSDPSTRPETPFSVGSTLHTAPWLANDHFSLNSTPPRASVAHKLFSLSFSPQRQVVADSLSSSSICSPRRQVHGENHDFIKGEACKEKGKTKKKKGLWAFLHRHKKTNLYNACGAGQIHPNLELDDCVARRDRIPYGDSVHLQHHNRQKAHAISMHPSSQSMRPGADMLRLEKHGRSEVASSPNMMSLRRENARVHSISPLSNLGFRNHNQKRSISKQTYPNSSSISRSFKTNIGFSPLSNEGFTRDKKPSQASTDALNKYVHTNRDYDGISSPWAPSISTQKFRRSKSISAASEISNVGRHSSFSSPESKISKQKSVTFSKHVYYGSPLWNDMQRSSYRSPSKEKRVQRYIGSPHVNVLKRMPHRSRLDDHEQDVLGHLEGNQSILPNRLNHSAVLSSSHPVSHDPIAHVNSDRIQSPRPANMLLPRSKDDSVSVECGKVRRVSPLFLSTHSKSSSPGSRSQQGLGQSSLPLCMHNLHGSRAETGTYVLPNASRFEDGSDLLVSDEHCNFNGMAQQRINSRTLTIMREDKAEAYHHSGDLKKEPASSSYEFPNSTKGWSKALGGMLGIRRKKKDSIKDQPLSYMTNDYTHHHIHSMALHSDQHQDHADDDDDDNDDDSDFIDYDPKDLYHDDFCRHQHYLPHLPCRQPLKIHRVQSRKPQISRITETGRSSQKYSFLNKDYGAFSH</sequence>
<accession>A0A8T2QK57</accession>
<reference evidence="2" key="1">
    <citation type="submission" date="2021-08" db="EMBL/GenBank/DDBJ databases">
        <title>WGS assembly of Ceratopteris richardii.</title>
        <authorList>
            <person name="Marchant D.B."/>
            <person name="Chen G."/>
            <person name="Jenkins J."/>
            <person name="Shu S."/>
            <person name="Leebens-Mack J."/>
            <person name="Grimwood J."/>
            <person name="Schmutz J."/>
            <person name="Soltis P."/>
            <person name="Soltis D."/>
            <person name="Chen Z.-H."/>
        </authorList>
    </citation>
    <scope>NUCLEOTIDE SEQUENCE</scope>
    <source>
        <strain evidence="2">Whitten #5841</strain>
        <tissue evidence="2">Leaf</tissue>
    </source>
</reference>
<feature type="region of interest" description="Disordered" evidence="1">
    <location>
        <begin position="503"/>
        <end position="524"/>
    </location>
</feature>
<feature type="region of interest" description="Disordered" evidence="1">
    <location>
        <begin position="589"/>
        <end position="608"/>
    </location>
</feature>
<gene>
    <name evidence="2" type="ORF">KP509_34G043000</name>
</gene>
<evidence type="ECO:0000313" key="3">
    <source>
        <dbReference type="Proteomes" id="UP000825935"/>
    </source>
</evidence>
<feature type="compositionally biased region" description="Basic and acidic residues" evidence="1">
    <location>
        <begin position="589"/>
        <end position="599"/>
    </location>
</feature>
<feature type="compositionally biased region" description="Acidic residues" evidence="1">
    <location>
        <begin position="662"/>
        <end position="676"/>
    </location>
</feature>
<organism evidence="2 3">
    <name type="scientific">Ceratopteris richardii</name>
    <name type="common">Triangle waterfern</name>
    <dbReference type="NCBI Taxonomy" id="49495"/>
    <lineage>
        <taxon>Eukaryota</taxon>
        <taxon>Viridiplantae</taxon>
        <taxon>Streptophyta</taxon>
        <taxon>Embryophyta</taxon>
        <taxon>Tracheophyta</taxon>
        <taxon>Polypodiopsida</taxon>
        <taxon>Polypodiidae</taxon>
        <taxon>Polypodiales</taxon>
        <taxon>Pteridineae</taxon>
        <taxon>Pteridaceae</taxon>
        <taxon>Parkerioideae</taxon>
        <taxon>Ceratopteris</taxon>
    </lineage>
</organism>
<evidence type="ECO:0000256" key="1">
    <source>
        <dbReference type="SAM" id="MobiDB-lite"/>
    </source>
</evidence>
<dbReference type="OrthoDB" id="1924480at2759"/>
<dbReference type="AlphaFoldDB" id="A0A8T2QK57"/>
<protein>
    <submittedName>
        <fullName evidence="2">Uncharacterized protein</fullName>
    </submittedName>
</protein>
<comment type="caution">
    <text evidence="2">The sequence shown here is derived from an EMBL/GenBank/DDBJ whole genome shotgun (WGS) entry which is preliminary data.</text>
</comment>
<dbReference type="Proteomes" id="UP000825935">
    <property type="component" value="Chromosome 34"/>
</dbReference>
<evidence type="ECO:0000313" key="2">
    <source>
        <dbReference type="EMBL" id="KAH7284186.1"/>
    </source>
</evidence>